<dbReference type="AlphaFoldDB" id="A0A844CCE9"/>
<evidence type="ECO:0000259" key="1">
    <source>
        <dbReference type="PROSITE" id="PS51704"/>
    </source>
</evidence>
<dbReference type="PANTHER" id="PTHR46211">
    <property type="entry name" value="GLYCEROPHOSPHORYL DIESTER PHOSPHODIESTERASE"/>
    <property type="match status" value="1"/>
</dbReference>
<sequence>MERLKRRDKLFVCAHRGYMSRYPENSLLAFQKALDMKVDAIEMDLHYSKDKKIVVIHDDSLDRMTNGTGKVADFTYEELKQYRLLNPDGTESEEHIPLFEEYLALTKNEPDLMHFVEVKSQPLAHQLFEEAYLMLEAADVVDRTLLTTFDYRVTLAAKAKGMMVQSFATDKMKYFDESISEAAYFDQIDVIGLFIQTATKEVIDHYIANDLQFTLVPCDTLADVEHAVEIGVNILASNELASSIAYRNAQNTLKGV</sequence>
<dbReference type="SUPFAM" id="SSF51695">
    <property type="entry name" value="PLC-like phosphodiesterases"/>
    <property type="match status" value="1"/>
</dbReference>
<evidence type="ECO:0000313" key="2">
    <source>
        <dbReference type="EMBL" id="MRJ46850.1"/>
    </source>
</evidence>
<protein>
    <recommendedName>
        <fullName evidence="1">GP-PDE domain-containing protein</fullName>
    </recommendedName>
</protein>
<comment type="caution">
    <text evidence="2">The sequence shown here is derived from an EMBL/GenBank/DDBJ whole genome shotgun (WGS) entry which is preliminary data.</text>
</comment>
<evidence type="ECO:0000313" key="3">
    <source>
        <dbReference type="Proteomes" id="UP000440066"/>
    </source>
</evidence>
<dbReference type="GO" id="GO:0006629">
    <property type="term" value="P:lipid metabolic process"/>
    <property type="evidence" value="ECO:0007669"/>
    <property type="project" value="InterPro"/>
</dbReference>
<dbReference type="Pfam" id="PF03009">
    <property type="entry name" value="GDPD"/>
    <property type="match status" value="1"/>
</dbReference>
<dbReference type="InterPro" id="IPR017946">
    <property type="entry name" value="PLC-like_Pdiesterase_TIM-brl"/>
</dbReference>
<feature type="domain" description="GP-PDE" evidence="1">
    <location>
        <begin position="10"/>
        <end position="256"/>
    </location>
</feature>
<dbReference type="PROSITE" id="PS51704">
    <property type="entry name" value="GP_PDE"/>
    <property type="match status" value="1"/>
</dbReference>
<dbReference type="PANTHER" id="PTHR46211:SF14">
    <property type="entry name" value="GLYCEROPHOSPHODIESTER PHOSPHODIESTERASE"/>
    <property type="match status" value="1"/>
</dbReference>
<name>A0A844CCE9_9LACT</name>
<dbReference type="Proteomes" id="UP000440066">
    <property type="component" value="Unassembled WGS sequence"/>
</dbReference>
<reference evidence="2 3" key="1">
    <citation type="submission" date="2019-11" db="EMBL/GenBank/DDBJ databases">
        <title>Characterisation of Fundicoccus ignavus gen. nov. sp. nov., a novel genus of the family Aerococcaceae from bulk tank milk.</title>
        <authorList>
            <person name="Siebert A."/>
            <person name="Huptas C."/>
            <person name="Wenning M."/>
            <person name="Scherer S."/>
            <person name="Doll E.V."/>
        </authorList>
    </citation>
    <scope>NUCLEOTIDE SEQUENCE [LARGE SCALE GENOMIC DNA]</scope>
    <source>
        <strain evidence="2 3">DSM 109652</strain>
    </source>
</reference>
<dbReference type="CDD" id="cd08566">
    <property type="entry name" value="GDPD_AtGDE_like"/>
    <property type="match status" value="1"/>
</dbReference>
<dbReference type="EMBL" id="WJQT01000004">
    <property type="protein sequence ID" value="MRJ46850.1"/>
    <property type="molecule type" value="Genomic_DNA"/>
</dbReference>
<dbReference type="RefSeq" id="WP_153831940.1">
    <property type="nucleotide sequence ID" value="NZ_WJQT01000004.1"/>
</dbReference>
<dbReference type="InterPro" id="IPR030395">
    <property type="entry name" value="GP_PDE_dom"/>
</dbReference>
<organism evidence="2 3">
    <name type="scientific">Fundicoccus ignavus</name>
    <dbReference type="NCBI Taxonomy" id="2664442"/>
    <lineage>
        <taxon>Bacteria</taxon>
        <taxon>Bacillati</taxon>
        <taxon>Bacillota</taxon>
        <taxon>Bacilli</taxon>
        <taxon>Lactobacillales</taxon>
        <taxon>Aerococcaceae</taxon>
        <taxon>Fundicoccus</taxon>
    </lineage>
</organism>
<gene>
    <name evidence="2" type="ORF">GF867_04600</name>
</gene>
<dbReference type="Gene3D" id="3.20.20.190">
    <property type="entry name" value="Phosphatidylinositol (PI) phosphodiesterase"/>
    <property type="match status" value="1"/>
</dbReference>
<proteinExistence type="predicted"/>
<accession>A0A844CCE9</accession>
<dbReference type="GO" id="GO:0008081">
    <property type="term" value="F:phosphoric diester hydrolase activity"/>
    <property type="evidence" value="ECO:0007669"/>
    <property type="project" value="InterPro"/>
</dbReference>